<dbReference type="InterPro" id="IPR000182">
    <property type="entry name" value="GNAT_dom"/>
</dbReference>
<organism evidence="2 3">
    <name type="scientific">Jiangella asiatica</name>
    <dbReference type="NCBI Taxonomy" id="2530372"/>
    <lineage>
        <taxon>Bacteria</taxon>
        <taxon>Bacillati</taxon>
        <taxon>Actinomycetota</taxon>
        <taxon>Actinomycetes</taxon>
        <taxon>Jiangellales</taxon>
        <taxon>Jiangellaceae</taxon>
        <taxon>Jiangella</taxon>
    </lineage>
</organism>
<feature type="domain" description="N-acetyltransferase" evidence="1">
    <location>
        <begin position="8"/>
        <end position="145"/>
    </location>
</feature>
<evidence type="ECO:0000313" key="2">
    <source>
        <dbReference type="EMBL" id="TDE14137.1"/>
    </source>
</evidence>
<dbReference type="PANTHER" id="PTHR43233">
    <property type="entry name" value="FAMILY N-ACETYLTRANSFERASE, PUTATIVE (AFU_ORTHOLOGUE AFUA_6G03350)-RELATED"/>
    <property type="match status" value="1"/>
</dbReference>
<keyword evidence="3" id="KW-1185">Reference proteome</keyword>
<evidence type="ECO:0000259" key="1">
    <source>
        <dbReference type="PROSITE" id="PS51186"/>
    </source>
</evidence>
<proteinExistence type="predicted"/>
<protein>
    <submittedName>
        <fullName evidence="2">N-acetyltransferase</fullName>
    </submittedName>
</protein>
<reference evidence="2 3" key="1">
    <citation type="submission" date="2019-03" db="EMBL/GenBank/DDBJ databases">
        <title>Draft genome sequences of novel Actinobacteria.</title>
        <authorList>
            <person name="Sahin N."/>
            <person name="Ay H."/>
            <person name="Saygin H."/>
        </authorList>
    </citation>
    <scope>NUCLEOTIDE SEQUENCE [LARGE SCALE GENOMIC DNA]</scope>
    <source>
        <strain evidence="2 3">5K138</strain>
    </source>
</reference>
<dbReference type="InterPro" id="IPR016181">
    <property type="entry name" value="Acyl_CoA_acyltransferase"/>
</dbReference>
<comment type="caution">
    <text evidence="2">The sequence shown here is derived from an EMBL/GenBank/DDBJ whole genome shotgun (WGS) entry which is preliminary data.</text>
</comment>
<dbReference type="Pfam" id="PF00583">
    <property type="entry name" value="Acetyltransf_1"/>
    <property type="match status" value="1"/>
</dbReference>
<dbReference type="InterPro" id="IPR053144">
    <property type="entry name" value="Acetyltransferase_Butenolide"/>
</dbReference>
<dbReference type="EMBL" id="SMKZ01000004">
    <property type="protein sequence ID" value="TDE14137.1"/>
    <property type="molecule type" value="Genomic_DNA"/>
</dbReference>
<gene>
    <name evidence="2" type="ORF">E1269_04625</name>
</gene>
<dbReference type="SUPFAM" id="SSF55729">
    <property type="entry name" value="Acyl-CoA N-acyltransferases (Nat)"/>
    <property type="match status" value="1"/>
</dbReference>
<dbReference type="PANTHER" id="PTHR43233:SF1">
    <property type="entry name" value="FAMILY N-ACETYLTRANSFERASE, PUTATIVE (AFU_ORTHOLOGUE AFUA_6G03350)-RELATED"/>
    <property type="match status" value="1"/>
</dbReference>
<dbReference type="AlphaFoldDB" id="A0A4R5DL42"/>
<keyword evidence="2" id="KW-0808">Transferase</keyword>
<dbReference type="Proteomes" id="UP000294739">
    <property type="component" value="Unassembled WGS sequence"/>
</dbReference>
<dbReference type="GO" id="GO:0016747">
    <property type="term" value="F:acyltransferase activity, transferring groups other than amino-acyl groups"/>
    <property type="evidence" value="ECO:0007669"/>
    <property type="project" value="InterPro"/>
</dbReference>
<dbReference type="PROSITE" id="PS51186">
    <property type="entry name" value="GNAT"/>
    <property type="match status" value="1"/>
</dbReference>
<accession>A0A4R5DL42</accession>
<sequence length="145" mass="15805">MLATTGGYEVDDDQSRLDIDVIADFLSTAYWSAHRPRETIERAIARSMGVGLYGADGAQVGFARVVTDATTFAYLADVFVVPEHRGHGLARVLVRAVLQHPELAGVERWMLATADAHGVYEPLGFAAIDDPDRFMIRGATREAIS</sequence>
<evidence type="ECO:0000313" key="3">
    <source>
        <dbReference type="Proteomes" id="UP000294739"/>
    </source>
</evidence>
<dbReference type="InParanoid" id="A0A4R5DL42"/>
<dbReference type="OrthoDB" id="3216107at2"/>
<dbReference type="Gene3D" id="3.40.630.30">
    <property type="match status" value="1"/>
</dbReference>
<dbReference type="CDD" id="cd04301">
    <property type="entry name" value="NAT_SF"/>
    <property type="match status" value="1"/>
</dbReference>
<name>A0A4R5DL42_9ACTN</name>